<dbReference type="AlphaFoldDB" id="A0A3S3U735"/>
<dbReference type="PANTHER" id="PTHR43016">
    <property type="entry name" value="PRESEQUENCE PROTEASE"/>
    <property type="match status" value="1"/>
</dbReference>
<dbReference type="InterPro" id="IPR007863">
    <property type="entry name" value="Peptidase_M16_C"/>
</dbReference>
<dbReference type="SUPFAM" id="SSF63411">
    <property type="entry name" value="LuxS/MPP-like metallohydrolase"/>
    <property type="match status" value="1"/>
</dbReference>
<dbReference type="GO" id="GO:0016485">
    <property type="term" value="P:protein processing"/>
    <property type="evidence" value="ECO:0007669"/>
    <property type="project" value="TreeGrafter"/>
</dbReference>
<feature type="domain" description="Peptidase M16 N-terminal" evidence="1">
    <location>
        <begin position="60"/>
        <end position="165"/>
    </location>
</feature>
<dbReference type="EMBL" id="MTKP01000423">
    <property type="protein sequence ID" value="RWX43689.1"/>
    <property type="molecule type" value="Genomic_DNA"/>
</dbReference>
<dbReference type="GO" id="GO:0046872">
    <property type="term" value="F:metal ion binding"/>
    <property type="evidence" value="ECO:0007669"/>
    <property type="project" value="InterPro"/>
</dbReference>
<organism evidence="3 4">
    <name type="scientific">Candidatus Electrothrix communis</name>
    <dbReference type="NCBI Taxonomy" id="1859133"/>
    <lineage>
        <taxon>Bacteria</taxon>
        <taxon>Pseudomonadati</taxon>
        <taxon>Thermodesulfobacteriota</taxon>
        <taxon>Desulfobulbia</taxon>
        <taxon>Desulfobulbales</taxon>
        <taxon>Desulfobulbaceae</taxon>
        <taxon>Candidatus Electrothrix</taxon>
    </lineage>
</organism>
<evidence type="ECO:0000313" key="4">
    <source>
        <dbReference type="Proteomes" id="UP000288086"/>
    </source>
</evidence>
<evidence type="ECO:0000259" key="2">
    <source>
        <dbReference type="Pfam" id="PF05193"/>
    </source>
</evidence>
<comment type="caution">
    <text evidence="3">The sequence shown here is derived from an EMBL/GenBank/DDBJ whole genome shotgun (WGS) entry which is preliminary data.</text>
</comment>
<feature type="domain" description="Peptidase M16 C-terminal" evidence="2">
    <location>
        <begin position="205"/>
        <end position="252"/>
    </location>
</feature>
<dbReference type="PANTHER" id="PTHR43016:SF13">
    <property type="entry name" value="PRESEQUENCE PROTEASE, MITOCHONDRIAL"/>
    <property type="match status" value="1"/>
</dbReference>
<keyword evidence="3" id="KW-0378">Hydrolase</keyword>
<dbReference type="GO" id="GO:0004222">
    <property type="term" value="F:metalloendopeptidase activity"/>
    <property type="evidence" value="ECO:0007669"/>
    <property type="project" value="TreeGrafter"/>
</dbReference>
<dbReference type="InterPro" id="IPR011249">
    <property type="entry name" value="Metalloenz_LuxS/M16"/>
</dbReference>
<reference evidence="3 4" key="1">
    <citation type="submission" date="2017-01" db="EMBL/GenBank/DDBJ databases">
        <title>The cable genome- insights into the physiology and evolution of filamentous bacteria capable of sulfide oxidation via long distance electron transfer.</title>
        <authorList>
            <person name="Schreiber L."/>
            <person name="Bjerg J.T."/>
            <person name="Boggild A."/>
            <person name="Van De Vossenberg J."/>
            <person name="Meysman F."/>
            <person name="Nielsen L.P."/>
            <person name="Schramm A."/>
            <person name="Kjeldsen K.U."/>
        </authorList>
    </citation>
    <scope>NUCLEOTIDE SEQUENCE [LARGE SCALE GENOMIC DNA]</scope>
    <source>
        <strain evidence="3">A1</strain>
    </source>
</reference>
<accession>A0A3S3U735</accession>
<protein>
    <submittedName>
        <fullName evidence="3">Peptidase M16 inactive domain-containing protein</fullName>
        <ecNumber evidence="3">3.4.24.-</ecNumber>
    </submittedName>
</protein>
<gene>
    <name evidence="3" type="ORF">VT98_14231</name>
</gene>
<evidence type="ECO:0000259" key="1">
    <source>
        <dbReference type="Pfam" id="PF00675"/>
    </source>
</evidence>
<dbReference type="Gene3D" id="3.30.830.10">
    <property type="entry name" value="Metalloenzyme, LuxS/M16 peptidase-like"/>
    <property type="match status" value="1"/>
</dbReference>
<evidence type="ECO:0000313" key="3">
    <source>
        <dbReference type="EMBL" id="RWX43689.1"/>
    </source>
</evidence>
<proteinExistence type="predicted"/>
<keyword evidence="4" id="KW-1185">Reference proteome</keyword>
<dbReference type="InterPro" id="IPR011765">
    <property type="entry name" value="Pept_M16_N"/>
</dbReference>
<dbReference type="EC" id="3.4.24.-" evidence="3"/>
<dbReference type="Pfam" id="PF05193">
    <property type="entry name" value="Peptidase_M16_C"/>
    <property type="match status" value="1"/>
</dbReference>
<name>A0A3S3U735_9BACT</name>
<dbReference type="Proteomes" id="UP000288086">
    <property type="component" value="Unassembled WGS sequence"/>
</dbReference>
<sequence length="286" mass="31975">MTDFTPGSTYHGFILRRKEHVADINSEVYLFEHEVLGTPALAIKNADPNKTFCFTFQTVPEDSTGVAHILEHSVLMGSKKYPIHDVFGEINKGGLTTFLNAMTGSDTTWYPFASRNTTEYFNIMDVYCDVVLNPLLPRSTFEQEGWHYHKESEDAPLQLQGVVLNEMKGAFSDPIRSIFHHIFGGLMPGSTYAHESGGDPSVIPDLSYEQFVEFHRKHYHPSNGILFFYGDADLEQELAAVQDNFLADYDGPGTKAEVVQGDDISEPVFIEDSYAVQPDSDLSGKT</sequence>
<dbReference type="Pfam" id="PF00675">
    <property type="entry name" value="Peptidase_M16"/>
    <property type="match status" value="1"/>
</dbReference>